<dbReference type="EMBL" id="KE721364">
    <property type="protein sequence ID" value="ERF69991.1"/>
    <property type="molecule type" value="Genomic_DNA"/>
</dbReference>
<feature type="compositionally biased region" description="Basic residues" evidence="1">
    <location>
        <begin position="1"/>
        <end position="14"/>
    </location>
</feature>
<evidence type="ECO:0000256" key="1">
    <source>
        <dbReference type="SAM" id="MobiDB-lite"/>
    </source>
</evidence>
<dbReference type="eggNOG" id="ENOG502T1RW">
    <property type="taxonomic scope" value="Eukaryota"/>
</dbReference>
<dbReference type="OrthoDB" id="4147798at2759"/>
<sequence>MAHRHNRRRTRRPRTQQVSPTHKASSSHHSLDQFIISQPGIISTACAPPSSITVPNPLTVDPTIRHRSSIPAKLCPNRYTAWLEQDRIRKEQAAKFEAQQIQLFGGEPGDDVGLCFRMLEYFGGLDYIS</sequence>
<organism evidence="2 3">
    <name type="scientific">Endocarpon pusillum (strain Z07020 / HMAS-L-300199)</name>
    <name type="common">Lichen-forming fungus</name>
    <dbReference type="NCBI Taxonomy" id="1263415"/>
    <lineage>
        <taxon>Eukaryota</taxon>
        <taxon>Fungi</taxon>
        <taxon>Dikarya</taxon>
        <taxon>Ascomycota</taxon>
        <taxon>Pezizomycotina</taxon>
        <taxon>Eurotiomycetes</taxon>
        <taxon>Chaetothyriomycetidae</taxon>
        <taxon>Verrucariales</taxon>
        <taxon>Verrucariaceae</taxon>
        <taxon>Endocarpon</taxon>
    </lineage>
</organism>
<dbReference type="GeneID" id="19238583"/>
<proteinExistence type="predicted"/>
<evidence type="ECO:0000313" key="3">
    <source>
        <dbReference type="Proteomes" id="UP000019373"/>
    </source>
</evidence>
<feature type="compositionally biased region" description="Polar residues" evidence="1">
    <location>
        <begin position="16"/>
        <end position="28"/>
    </location>
</feature>
<protein>
    <submittedName>
        <fullName evidence="2">Uncharacterized protein</fullName>
    </submittedName>
</protein>
<dbReference type="Proteomes" id="UP000019373">
    <property type="component" value="Unassembled WGS sequence"/>
</dbReference>
<dbReference type="HOGENOM" id="CLU_126083_0_0_1"/>
<keyword evidence="3" id="KW-1185">Reference proteome</keyword>
<reference evidence="3" key="1">
    <citation type="journal article" date="2014" name="BMC Genomics">
        <title>Genome characteristics reveal the impact of lichenization on lichen-forming fungus Endocarpon pusillum Hedwig (Verrucariales, Ascomycota).</title>
        <authorList>
            <person name="Wang Y.-Y."/>
            <person name="Liu B."/>
            <person name="Zhang X.-Y."/>
            <person name="Zhou Q.-M."/>
            <person name="Zhang T."/>
            <person name="Li H."/>
            <person name="Yu Y.-F."/>
            <person name="Zhang X.-L."/>
            <person name="Hao X.-Y."/>
            <person name="Wang M."/>
            <person name="Wang L."/>
            <person name="Wei J.-C."/>
        </authorList>
    </citation>
    <scope>NUCLEOTIDE SEQUENCE [LARGE SCALE GENOMIC DNA]</scope>
    <source>
        <strain evidence="3">Z07020 / HMAS-L-300199</strain>
    </source>
</reference>
<evidence type="ECO:0000313" key="2">
    <source>
        <dbReference type="EMBL" id="ERF69991.1"/>
    </source>
</evidence>
<dbReference type="AlphaFoldDB" id="U1GE45"/>
<accession>U1GE45</accession>
<feature type="region of interest" description="Disordered" evidence="1">
    <location>
        <begin position="1"/>
        <end position="31"/>
    </location>
</feature>
<dbReference type="RefSeq" id="XP_007804325.1">
    <property type="nucleotide sequence ID" value="XM_007806134.1"/>
</dbReference>
<name>U1GE45_ENDPU</name>
<gene>
    <name evidence="2" type="ORF">EPUS_03543</name>
</gene>
<dbReference type="OMA" id="WLEQDRI"/>